<proteinExistence type="predicted"/>
<reference evidence="3" key="1">
    <citation type="submission" date="2025-08" db="UniProtKB">
        <authorList>
            <consortium name="RefSeq"/>
        </authorList>
    </citation>
    <scope>IDENTIFICATION</scope>
    <source>
        <tissue evidence="3">Whole larvae</tissue>
    </source>
</reference>
<dbReference type="InParanoid" id="A0A6J1X051"/>
<dbReference type="RefSeq" id="XP_026762306.2">
    <property type="nucleotide sequence ID" value="XM_026906505.3"/>
</dbReference>
<evidence type="ECO:0000313" key="3">
    <source>
        <dbReference type="RefSeq" id="XP_026762306.2"/>
    </source>
</evidence>
<sequence length="139" mass="15676">MNTKKCTVVPVPEPPPPDPCTLQRIRLKEKAGIKICPKKPIEQPRPPPPCLAICIEKIKNPPVSPKSDTTVVCTVDREITTTARCDRILEATAAHPDPSWPSCPIPSLPPPPPPYDPCEEQRRREKAEECKRRMKRYLE</sequence>
<accession>A0A6J1X051</accession>
<evidence type="ECO:0000313" key="2">
    <source>
        <dbReference type="Proteomes" id="UP001652740"/>
    </source>
</evidence>
<name>A0A6J1X051_GALME</name>
<feature type="compositionally biased region" description="Pro residues" evidence="1">
    <location>
        <begin position="98"/>
        <end position="116"/>
    </location>
</feature>
<dbReference type="KEGG" id="gmw:113521069"/>
<protein>
    <submittedName>
        <fullName evidence="3">Actin-binding protein WASF1-like</fullName>
    </submittedName>
</protein>
<organism evidence="2 3">
    <name type="scientific">Galleria mellonella</name>
    <name type="common">Greater wax moth</name>
    <dbReference type="NCBI Taxonomy" id="7137"/>
    <lineage>
        <taxon>Eukaryota</taxon>
        <taxon>Metazoa</taxon>
        <taxon>Ecdysozoa</taxon>
        <taxon>Arthropoda</taxon>
        <taxon>Hexapoda</taxon>
        <taxon>Insecta</taxon>
        <taxon>Pterygota</taxon>
        <taxon>Neoptera</taxon>
        <taxon>Endopterygota</taxon>
        <taxon>Lepidoptera</taxon>
        <taxon>Glossata</taxon>
        <taxon>Ditrysia</taxon>
        <taxon>Pyraloidea</taxon>
        <taxon>Pyralidae</taxon>
        <taxon>Galleriinae</taxon>
        <taxon>Galleria</taxon>
    </lineage>
</organism>
<dbReference type="AlphaFoldDB" id="A0A6J1X051"/>
<evidence type="ECO:0000256" key="1">
    <source>
        <dbReference type="SAM" id="MobiDB-lite"/>
    </source>
</evidence>
<feature type="region of interest" description="Disordered" evidence="1">
    <location>
        <begin position="94"/>
        <end position="123"/>
    </location>
</feature>
<keyword evidence="2" id="KW-1185">Reference proteome</keyword>
<dbReference type="GeneID" id="113521069"/>
<gene>
    <name evidence="3" type="primary">LOC113521069</name>
</gene>
<dbReference type="Proteomes" id="UP001652740">
    <property type="component" value="Unplaced"/>
</dbReference>